<organism evidence="4 5">
    <name type="scientific">Dekkera bruxellensis</name>
    <name type="common">Brettanomyces custersii</name>
    <dbReference type="NCBI Taxonomy" id="5007"/>
    <lineage>
        <taxon>Eukaryota</taxon>
        <taxon>Fungi</taxon>
        <taxon>Dikarya</taxon>
        <taxon>Ascomycota</taxon>
        <taxon>Saccharomycotina</taxon>
        <taxon>Pichiomycetes</taxon>
        <taxon>Pichiales</taxon>
        <taxon>Pichiaceae</taxon>
        <taxon>Brettanomyces</taxon>
    </lineage>
</organism>
<dbReference type="InterPro" id="IPR016193">
    <property type="entry name" value="Cytidine_deaminase-like"/>
</dbReference>
<protein>
    <submittedName>
        <fullName evidence="4">DEBR0S2_18426g1_1</fullName>
    </submittedName>
</protein>
<dbReference type="PANTHER" id="PTHR11079">
    <property type="entry name" value="CYTOSINE DEAMINASE FAMILY MEMBER"/>
    <property type="match status" value="1"/>
</dbReference>
<dbReference type="Pfam" id="PF00383">
    <property type="entry name" value="dCMP_cyt_deam_1"/>
    <property type="match status" value="1"/>
</dbReference>
<dbReference type="InterPro" id="IPR002125">
    <property type="entry name" value="CMP_dCMP_dom"/>
</dbReference>
<dbReference type="GO" id="GO:0052717">
    <property type="term" value="F:tRNA-specific adenosine-34 deaminase activity"/>
    <property type="evidence" value="ECO:0007669"/>
    <property type="project" value="TreeGrafter"/>
</dbReference>
<dbReference type="AlphaFoldDB" id="A0A7D9GZH7"/>
<reference evidence="4 5" key="1">
    <citation type="submission" date="2019-07" db="EMBL/GenBank/DDBJ databases">
        <authorList>
            <person name="Friedrich A."/>
            <person name="Schacherer J."/>
        </authorList>
    </citation>
    <scope>NUCLEOTIDE SEQUENCE [LARGE SCALE GENOMIC DNA]</scope>
</reference>
<name>A0A7D9GZH7_DEKBR</name>
<keyword evidence="1" id="KW-0819">tRNA processing</keyword>
<dbReference type="SUPFAM" id="SSF53927">
    <property type="entry name" value="Cytidine deaminase-like"/>
    <property type="match status" value="1"/>
</dbReference>
<dbReference type="Gene3D" id="3.40.140.10">
    <property type="entry name" value="Cytidine Deaminase, domain 2"/>
    <property type="match status" value="1"/>
</dbReference>
<keyword evidence="5" id="KW-1185">Reference proteome</keyword>
<dbReference type="GO" id="GO:0005634">
    <property type="term" value="C:nucleus"/>
    <property type="evidence" value="ECO:0007669"/>
    <property type="project" value="TreeGrafter"/>
</dbReference>
<sequence>MTALDTATYHINYQKYTFYDEYKRIQPNIKTTQPQLTKFWSVSLDPKYTSEILRFIKQKFSADDYLKQIKRIKKVMDDSKHFHLEILICPVQHMESHVLIDMLKKWLTTPSDFELTLTTASVPLNKPYSKELCMSWSQLYWPLVWKGNPMVQEIRESYKNFKRGTVERYLKEACNLSNSSIASYPIATIIVDPIKDQVMASSVDKRSGEDPMIHSVMSCINQIADNERRRRKKLGDHKETNNYLCLNYDVYTTHEPCTMCAMALLHSRIGRLFFIKPSSVTGAIGENSGCKYMIHLSCTLNWKYEAFQYVGDRLQPSKLDSSLSV</sequence>
<dbReference type="Proteomes" id="UP000478008">
    <property type="component" value="Unassembled WGS sequence"/>
</dbReference>
<accession>A0A7D9GZH7</accession>
<dbReference type="EMBL" id="CABFWN010000002">
    <property type="protein sequence ID" value="VUG17882.1"/>
    <property type="molecule type" value="Genomic_DNA"/>
</dbReference>
<evidence type="ECO:0000313" key="5">
    <source>
        <dbReference type="Proteomes" id="UP000478008"/>
    </source>
</evidence>
<dbReference type="PANTHER" id="PTHR11079:SF156">
    <property type="entry name" value="INACTIVE TRNA-SPECIFIC ADENOSINE DEAMINASE-LIKE PROTEIN 3-RELATED"/>
    <property type="match status" value="1"/>
</dbReference>
<dbReference type="CDD" id="cd01285">
    <property type="entry name" value="nucleoside_deaminase"/>
    <property type="match status" value="1"/>
</dbReference>
<dbReference type="PROSITE" id="PS51747">
    <property type="entry name" value="CYT_DCMP_DEAMINASES_2"/>
    <property type="match status" value="1"/>
</dbReference>
<dbReference type="GO" id="GO:0008033">
    <property type="term" value="P:tRNA processing"/>
    <property type="evidence" value="ECO:0007669"/>
    <property type="project" value="UniProtKB-KW"/>
</dbReference>
<evidence type="ECO:0000313" key="4">
    <source>
        <dbReference type="EMBL" id="VUG17882.1"/>
    </source>
</evidence>
<gene>
    <name evidence="4" type="primary">TAD3</name>
    <name evidence="4" type="ORF">DEBR0S2_18426G</name>
</gene>
<evidence type="ECO:0000256" key="1">
    <source>
        <dbReference type="ARBA" id="ARBA00022694"/>
    </source>
</evidence>
<comment type="similarity">
    <text evidence="2">Belongs to the cytidine and deoxycytidylate deaminase family. ADAT3 subfamily.</text>
</comment>
<evidence type="ECO:0000259" key="3">
    <source>
        <dbReference type="PROSITE" id="PS51747"/>
    </source>
</evidence>
<evidence type="ECO:0000256" key="2">
    <source>
        <dbReference type="ARBA" id="ARBA00038160"/>
    </source>
</evidence>
<dbReference type="GO" id="GO:0005737">
    <property type="term" value="C:cytoplasm"/>
    <property type="evidence" value="ECO:0007669"/>
    <property type="project" value="TreeGrafter"/>
</dbReference>
<proteinExistence type="inferred from homology"/>
<feature type="domain" description="CMP/dCMP-type deaminase" evidence="3">
    <location>
        <begin position="164"/>
        <end position="287"/>
    </location>
</feature>